<evidence type="ECO:0000256" key="4">
    <source>
        <dbReference type="ARBA" id="ARBA00022737"/>
    </source>
</evidence>
<evidence type="ECO:0000256" key="8">
    <source>
        <dbReference type="ARBA" id="ARBA00041958"/>
    </source>
</evidence>
<dbReference type="PROSITE" id="PS50005">
    <property type="entry name" value="TPR"/>
    <property type="match status" value="1"/>
</dbReference>
<keyword evidence="6" id="KW-0206">Cytoskeleton</keyword>
<dbReference type="Proteomes" id="UP000002221">
    <property type="component" value="Chromosome"/>
</dbReference>
<dbReference type="InterPro" id="IPR019734">
    <property type="entry name" value="TPR_rpt"/>
</dbReference>
<dbReference type="STRING" id="518766.Rmar_2252"/>
<dbReference type="OrthoDB" id="9813878at2"/>
<keyword evidence="5 9" id="KW-0802">TPR repeat</keyword>
<dbReference type="SUPFAM" id="SSF48452">
    <property type="entry name" value="TPR-like"/>
    <property type="match status" value="1"/>
</dbReference>
<dbReference type="RefSeq" id="WP_012844741.1">
    <property type="nucleotide sequence ID" value="NC_013501.1"/>
</dbReference>
<dbReference type="KEGG" id="rmr:Rmar_2252"/>
<evidence type="ECO:0000313" key="10">
    <source>
        <dbReference type="EMBL" id="ACY49131.1"/>
    </source>
</evidence>
<dbReference type="eggNOG" id="COG0457">
    <property type="taxonomic scope" value="Bacteria"/>
</dbReference>
<proteinExistence type="predicted"/>
<evidence type="ECO:0000256" key="6">
    <source>
        <dbReference type="ARBA" id="ARBA00023212"/>
    </source>
</evidence>
<dbReference type="GO" id="GO:0005876">
    <property type="term" value="C:spindle microtubule"/>
    <property type="evidence" value="ECO:0007669"/>
    <property type="project" value="TreeGrafter"/>
</dbReference>
<comment type="subunit">
    <text evidence="2">Interacts with microtubules.</text>
</comment>
<keyword evidence="4" id="KW-0677">Repeat</keyword>
<evidence type="ECO:0000256" key="9">
    <source>
        <dbReference type="PROSITE-ProRule" id="PRU00339"/>
    </source>
</evidence>
<evidence type="ECO:0000256" key="1">
    <source>
        <dbReference type="ARBA" id="ARBA00004245"/>
    </source>
</evidence>
<reference evidence="10 11" key="1">
    <citation type="journal article" date="2009" name="Stand. Genomic Sci.">
        <title>Complete genome sequence of Rhodothermus marinus type strain (R-10).</title>
        <authorList>
            <person name="Nolan M."/>
            <person name="Tindall B.J."/>
            <person name="Pomrenke H."/>
            <person name="Lapidus A."/>
            <person name="Copeland A."/>
            <person name="Glavina Del Rio T."/>
            <person name="Lucas S."/>
            <person name="Chen F."/>
            <person name="Tice H."/>
            <person name="Cheng J.F."/>
            <person name="Saunders E."/>
            <person name="Han C."/>
            <person name="Bruce D."/>
            <person name="Goodwin L."/>
            <person name="Chain P."/>
            <person name="Pitluck S."/>
            <person name="Ovchinikova G."/>
            <person name="Pati A."/>
            <person name="Ivanova N."/>
            <person name="Mavromatis K."/>
            <person name="Chen A."/>
            <person name="Palaniappan K."/>
            <person name="Land M."/>
            <person name="Hauser L."/>
            <person name="Chang Y.J."/>
            <person name="Jeffries C.D."/>
            <person name="Brettin T."/>
            <person name="Goker M."/>
            <person name="Bristow J."/>
            <person name="Eisen J.A."/>
            <person name="Markowitz V."/>
            <person name="Hugenholtz P."/>
            <person name="Kyrpides N.C."/>
            <person name="Klenk H.P."/>
            <person name="Detter J.C."/>
        </authorList>
    </citation>
    <scope>NUCLEOTIDE SEQUENCE [LARGE SCALE GENOMIC DNA]</scope>
    <source>
        <strain evidence="11">ATCC 43812 / DSM 4252 / R-10</strain>
    </source>
</reference>
<gene>
    <name evidence="10" type="ordered locus">Rmar_2252</name>
</gene>
<name>D0MDY7_RHOM4</name>
<accession>D0MDY7</accession>
<dbReference type="GO" id="GO:0008017">
    <property type="term" value="F:microtubule binding"/>
    <property type="evidence" value="ECO:0007669"/>
    <property type="project" value="TreeGrafter"/>
</dbReference>
<evidence type="ECO:0000313" key="11">
    <source>
        <dbReference type="Proteomes" id="UP000002221"/>
    </source>
</evidence>
<dbReference type="Gene3D" id="1.25.40.10">
    <property type="entry name" value="Tetratricopeptide repeat domain"/>
    <property type="match status" value="2"/>
</dbReference>
<dbReference type="AlphaFoldDB" id="D0MDY7"/>
<evidence type="ECO:0000256" key="5">
    <source>
        <dbReference type="ARBA" id="ARBA00022803"/>
    </source>
</evidence>
<dbReference type="InterPro" id="IPR049039">
    <property type="entry name" value="RMD1-3_a_helical_rpt"/>
</dbReference>
<keyword evidence="3" id="KW-0963">Cytoplasm</keyword>
<dbReference type="GO" id="GO:0005737">
    <property type="term" value="C:cytoplasm"/>
    <property type="evidence" value="ECO:0007669"/>
    <property type="project" value="TreeGrafter"/>
</dbReference>
<dbReference type="GO" id="GO:0097431">
    <property type="term" value="C:mitotic spindle pole"/>
    <property type="evidence" value="ECO:0007669"/>
    <property type="project" value="TreeGrafter"/>
</dbReference>
<organism evidence="10 11">
    <name type="scientific">Rhodothermus marinus (strain ATCC 43812 / DSM 4252 / R-10)</name>
    <name type="common">Rhodothermus obamensis</name>
    <dbReference type="NCBI Taxonomy" id="518766"/>
    <lineage>
        <taxon>Bacteria</taxon>
        <taxon>Pseudomonadati</taxon>
        <taxon>Rhodothermota</taxon>
        <taxon>Rhodothermia</taxon>
        <taxon>Rhodothermales</taxon>
        <taxon>Rhodothermaceae</taxon>
        <taxon>Rhodothermus</taxon>
    </lineage>
</organism>
<dbReference type="EMBL" id="CP001807">
    <property type="protein sequence ID" value="ACY49131.1"/>
    <property type="molecule type" value="Genomic_DNA"/>
</dbReference>
<dbReference type="PANTHER" id="PTHR16056:SF16">
    <property type="entry name" value="REGULATOR OF MICROTUBULE DYNAMICS PROTEIN 1"/>
    <property type="match status" value="1"/>
</dbReference>
<protein>
    <recommendedName>
        <fullName evidence="7">Regulator of microtubule dynamics protein 1</fullName>
    </recommendedName>
    <alternativeName>
        <fullName evidence="8">Protein FAM82B</fullName>
    </alternativeName>
</protein>
<evidence type="ECO:0000256" key="3">
    <source>
        <dbReference type="ARBA" id="ARBA00022490"/>
    </source>
</evidence>
<evidence type="ECO:0000256" key="2">
    <source>
        <dbReference type="ARBA" id="ARBA00011375"/>
    </source>
</evidence>
<dbReference type="HOGENOM" id="CLU_046369_3_1_10"/>
<dbReference type="PANTHER" id="PTHR16056">
    <property type="entry name" value="REGULATOR OF MICROTUBULE DYNAMICS PROTEIN"/>
    <property type="match status" value="1"/>
</dbReference>
<dbReference type="Pfam" id="PF21033">
    <property type="entry name" value="RMD1-3"/>
    <property type="match status" value="1"/>
</dbReference>
<sequence>MRSGKSRLLIVALWLLGAKVGWAQDGLWLAHVDSLWQQGAFEEALALLDDSLQRNPNAAELLWRRSRLRVELGLRARDKERRRGLYRLGLEDARAAIAADSLNSRAYVAAAIAAGRLALVSGPRAKVELARQIRAYIDRALALDPNDDIAYHLRGRWRYEVATLSFFERTLVRLIYGGLPDASLEEAAEDFRRALALRERVVHHLELGRTLLRLGDREGAIHELERALALPPTEPDDTTYQAEARRLLARIR</sequence>
<keyword evidence="11" id="KW-1185">Reference proteome</keyword>
<evidence type="ECO:0000256" key="7">
    <source>
        <dbReference type="ARBA" id="ARBA00039966"/>
    </source>
</evidence>
<comment type="subcellular location">
    <subcellularLocation>
        <location evidence="1">Cytoplasm</location>
        <location evidence="1">Cytoskeleton</location>
    </subcellularLocation>
</comment>
<feature type="repeat" description="TPR" evidence="9">
    <location>
        <begin position="201"/>
        <end position="234"/>
    </location>
</feature>
<dbReference type="InterPro" id="IPR011990">
    <property type="entry name" value="TPR-like_helical_dom_sf"/>
</dbReference>